<dbReference type="EC" id="3.1.1.1" evidence="1"/>
<dbReference type="OrthoDB" id="9780744at2"/>
<dbReference type="SUPFAM" id="SSF53474">
    <property type="entry name" value="alpha/beta-Hydrolases"/>
    <property type="match status" value="1"/>
</dbReference>
<keyword evidence="1" id="KW-0378">Hydrolase</keyword>
<evidence type="ECO:0000313" key="2">
    <source>
        <dbReference type="Proteomes" id="UP000000430"/>
    </source>
</evidence>
<gene>
    <name evidence="1" type="ordered locus">ACIAD0855</name>
</gene>
<reference evidence="1 2" key="1">
    <citation type="journal article" date="2004" name="Nucleic Acids Res.">
        <title>Unique features revealed by the genome sequence of Acinetobacter sp. ADP1, a versatile and naturally transformation competent bacterium.</title>
        <authorList>
            <person name="Barbe V."/>
            <person name="Vallenet D."/>
            <person name="Fonknechten N."/>
            <person name="Kreimeyer A."/>
            <person name="Oztas S."/>
            <person name="Labarre L."/>
            <person name="Cruveiller S."/>
            <person name="Robert C."/>
            <person name="Duprat S."/>
            <person name="Wincker P."/>
            <person name="Ornston L.N."/>
            <person name="Weissenbach J."/>
            <person name="Marliere P."/>
            <person name="Cohen G.N."/>
            <person name="Medigue C."/>
        </authorList>
    </citation>
    <scope>NUCLEOTIDE SEQUENCE [LARGE SCALE GENOMIC DNA]</scope>
    <source>
        <strain evidence="2">ATCC 33305 / BD413 / ADP1</strain>
    </source>
</reference>
<sequence length="252" mass="28004">MQDNFENLKKSRSMARVLLITGWGGGTGVLTPLQNSLQQLGHEVELLNIFNALDPDILQQQTDYALNFDVLMGWSLGGELATVLAHEIFKRTGQTLPLVTLATNPSFVVRENWSTAMPETTFNAFQQGFQNDPASTLKRFGLLVTKGTSTAKSDWISMQALLKAQPLALLRQGLIMLEKLNLVEIIKNYGGFQLHIFAEHDALVPYQVVQNMHLIATKKTKIIELASAAHSFPFTKLMETSSEIEKFIVSSV</sequence>
<protein>
    <submittedName>
        <fullName evidence="1">Putative carboxylesterase, biotin biosynthesis (BioH)</fullName>
        <ecNumber evidence="1">3.1.1.1</ecNumber>
    </submittedName>
</protein>
<dbReference type="EMBL" id="CR543861">
    <property type="protein sequence ID" value="CAG67755.1"/>
    <property type="molecule type" value="Genomic_DNA"/>
</dbReference>
<dbReference type="Proteomes" id="UP000000430">
    <property type="component" value="Chromosome"/>
</dbReference>
<proteinExistence type="predicted"/>
<dbReference type="GO" id="GO:0106435">
    <property type="term" value="F:carboxylesterase activity"/>
    <property type="evidence" value="ECO:0007669"/>
    <property type="project" value="UniProtKB-EC"/>
</dbReference>
<dbReference type="AlphaFoldDB" id="Q6FDV3"/>
<evidence type="ECO:0000313" key="1">
    <source>
        <dbReference type="EMBL" id="CAG67755.1"/>
    </source>
</evidence>
<dbReference type="InterPro" id="IPR029058">
    <property type="entry name" value="AB_hydrolase_fold"/>
</dbReference>
<accession>Q6FDV3</accession>
<dbReference type="Gene3D" id="3.40.50.1820">
    <property type="entry name" value="alpha/beta hydrolase"/>
    <property type="match status" value="1"/>
</dbReference>
<dbReference type="eggNOG" id="COG1073">
    <property type="taxonomic scope" value="Bacteria"/>
</dbReference>
<dbReference type="BioCyc" id="ASP62977:ACIAD_RS03945-MONOMER"/>
<name>Q6FDV3_ACIAD</name>
<dbReference type="KEGG" id="aci:ACIAD0855"/>
<organism evidence="1 2">
    <name type="scientific">Acinetobacter baylyi (strain ATCC 33305 / BD413 / ADP1)</name>
    <dbReference type="NCBI Taxonomy" id="62977"/>
    <lineage>
        <taxon>Bacteria</taxon>
        <taxon>Pseudomonadati</taxon>
        <taxon>Pseudomonadota</taxon>
        <taxon>Gammaproteobacteria</taxon>
        <taxon>Moraxellales</taxon>
        <taxon>Moraxellaceae</taxon>
        <taxon>Acinetobacter</taxon>
    </lineage>
</organism>
<dbReference type="HOGENOM" id="CLU_020336_12_2_6"/>
<dbReference type="STRING" id="202950.GCA_001485005_02605"/>